<dbReference type="OrthoDB" id="72053at2759"/>
<evidence type="ECO:0000256" key="2">
    <source>
        <dbReference type="SAM" id="Phobius"/>
    </source>
</evidence>
<feature type="region of interest" description="Disordered" evidence="1">
    <location>
        <begin position="204"/>
        <end position="224"/>
    </location>
</feature>
<dbReference type="SUPFAM" id="SSF52833">
    <property type="entry name" value="Thioredoxin-like"/>
    <property type="match status" value="1"/>
</dbReference>
<protein>
    <submittedName>
        <fullName evidence="5">Protein disulfide-isomerase, putative</fullName>
    </submittedName>
</protein>
<organism evidence="5 6">
    <name type="scientific">Bodo saltans</name>
    <name type="common">Flagellated protozoan</name>
    <dbReference type="NCBI Taxonomy" id="75058"/>
    <lineage>
        <taxon>Eukaryota</taxon>
        <taxon>Discoba</taxon>
        <taxon>Euglenozoa</taxon>
        <taxon>Kinetoplastea</taxon>
        <taxon>Metakinetoplastina</taxon>
        <taxon>Eubodonida</taxon>
        <taxon>Bodonidae</taxon>
        <taxon>Bodo</taxon>
    </lineage>
</organism>
<evidence type="ECO:0000259" key="4">
    <source>
        <dbReference type="PROSITE" id="PS51352"/>
    </source>
</evidence>
<dbReference type="PANTHER" id="PTHR19991">
    <property type="entry name" value="L 2 01289"/>
    <property type="match status" value="1"/>
</dbReference>
<dbReference type="PANTHER" id="PTHR19991:SF2">
    <property type="entry name" value="GH08893P"/>
    <property type="match status" value="1"/>
</dbReference>
<dbReference type="Pfam" id="PF00085">
    <property type="entry name" value="Thioredoxin"/>
    <property type="match status" value="1"/>
</dbReference>
<proteinExistence type="predicted"/>
<evidence type="ECO:0000313" key="6">
    <source>
        <dbReference type="Proteomes" id="UP000051952"/>
    </source>
</evidence>
<keyword evidence="3" id="KW-0732">Signal</keyword>
<name>A0A0S4JP35_BODSA</name>
<reference evidence="6" key="1">
    <citation type="submission" date="2015-09" db="EMBL/GenBank/DDBJ databases">
        <authorList>
            <consortium name="Pathogen Informatics"/>
        </authorList>
    </citation>
    <scope>NUCLEOTIDE SEQUENCE [LARGE SCALE GENOMIC DNA]</scope>
    <source>
        <strain evidence="6">Lake Konstanz</strain>
    </source>
</reference>
<sequence>MQLTFTATLLIASLFVISSSWAKVHQLNEETFEHDTQAASGATTGNWFVMFKSEGCRHCRDALPTFEALADEPSEIPLNFAVVDCDDSQWVCTRFGVNSYPSFLLLSRGQMYPYKGQRTTAAFKSFVEGDYQGDFGVPVPPVQTGMEKALSYITVSLDDLDIIREHAPWLYYTMAGAVMLMGVMILLLISLLISQRVDAAAANNKKKQQQKAAAKPAVAAKKKQ</sequence>
<feature type="transmembrane region" description="Helical" evidence="2">
    <location>
        <begin position="169"/>
        <end position="193"/>
    </location>
</feature>
<dbReference type="VEuPathDB" id="TriTrypDB:BSAL_25820"/>
<keyword evidence="2" id="KW-1133">Transmembrane helix</keyword>
<dbReference type="Proteomes" id="UP000051952">
    <property type="component" value="Unassembled WGS sequence"/>
</dbReference>
<dbReference type="AlphaFoldDB" id="A0A0S4JP35"/>
<keyword evidence="2" id="KW-0812">Transmembrane</keyword>
<gene>
    <name evidence="5" type="ORF">BSAL_25820</name>
</gene>
<evidence type="ECO:0000256" key="3">
    <source>
        <dbReference type="SAM" id="SignalP"/>
    </source>
</evidence>
<feature type="domain" description="Thioredoxin" evidence="4">
    <location>
        <begin position="25"/>
        <end position="132"/>
    </location>
</feature>
<evidence type="ECO:0000313" key="5">
    <source>
        <dbReference type="EMBL" id="CUG90265.1"/>
    </source>
</evidence>
<feature type="compositionally biased region" description="Low complexity" evidence="1">
    <location>
        <begin position="210"/>
        <end position="224"/>
    </location>
</feature>
<keyword evidence="2" id="KW-0472">Membrane</keyword>
<dbReference type="PROSITE" id="PS51352">
    <property type="entry name" value="THIOREDOXIN_2"/>
    <property type="match status" value="1"/>
</dbReference>
<dbReference type="EMBL" id="CYKH01001806">
    <property type="protein sequence ID" value="CUG90265.1"/>
    <property type="molecule type" value="Genomic_DNA"/>
</dbReference>
<keyword evidence="5" id="KW-0413">Isomerase</keyword>
<keyword evidence="6" id="KW-1185">Reference proteome</keyword>
<dbReference type="InterPro" id="IPR036249">
    <property type="entry name" value="Thioredoxin-like_sf"/>
</dbReference>
<dbReference type="Gene3D" id="3.40.30.10">
    <property type="entry name" value="Glutaredoxin"/>
    <property type="match status" value="1"/>
</dbReference>
<feature type="chain" id="PRO_5006622681" evidence="3">
    <location>
        <begin position="23"/>
        <end position="224"/>
    </location>
</feature>
<dbReference type="GO" id="GO:0016853">
    <property type="term" value="F:isomerase activity"/>
    <property type="evidence" value="ECO:0007669"/>
    <property type="project" value="UniProtKB-KW"/>
</dbReference>
<dbReference type="OMA" id="KAISKTW"/>
<accession>A0A0S4JP35</accession>
<dbReference type="CDD" id="cd02961">
    <property type="entry name" value="PDI_a_family"/>
    <property type="match status" value="1"/>
</dbReference>
<dbReference type="InterPro" id="IPR013766">
    <property type="entry name" value="Thioredoxin_domain"/>
</dbReference>
<feature type="signal peptide" evidence="3">
    <location>
        <begin position="1"/>
        <end position="22"/>
    </location>
</feature>
<evidence type="ECO:0000256" key="1">
    <source>
        <dbReference type="SAM" id="MobiDB-lite"/>
    </source>
</evidence>